<evidence type="ECO:0000313" key="1">
    <source>
        <dbReference type="EMBL" id="KAF0300942.1"/>
    </source>
</evidence>
<dbReference type="Proteomes" id="UP000440578">
    <property type="component" value="Unassembled WGS sequence"/>
</dbReference>
<dbReference type="CDD" id="cd00229">
    <property type="entry name" value="SGNH_hydrolase"/>
    <property type="match status" value="1"/>
</dbReference>
<gene>
    <name evidence="1" type="ORF">FJT64_026668</name>
</gene>
<dbReference type="EMBL" id="VIIS01001215">
    <property type="protein sequence ID" value="KAF0300942.1"/>
    <property type="molecule type" value="Genomic_DNA"/>
</dbReference>
<evidence type="ECO:0008006" key="3">
    <source>
        <dbReference type="Google" id="ProtNLM"/>
    </source>
</evidence>
<sequence>MLPKDSPILKLRPRLDDDGTMNVLDISEPGATAWLEAQLPKLHLLLGDSVARDCQLESRIRRDEFFSLARGGDSWSALHRDLPDRLSEWVREISARGSRPGSAVVWMTGNDIYNKYTGLASFTEDGLITLAEYARDVTRALLDVAEGVVVLGPLPRLDGEINGARWEQTSAFHLERRLLHGLPDEAQFVPLGRQLTKKWAGRHSCIDDCARWYAMDGVHLSADGYARLADIIPIWLTMGAAAL</sequence>
<reference evidence="1 2" key="1">
    <citation type="submission" date="2019-07" db="EMBL/GenBank/DDBJ databases">
        <title>Draft genome assembly of a fouling barnacle, Amphibalanus amphitrite (Darwin, 1854): The first reference genome for Thecostraca.</title>
        <authorList>
            <person name="Kim W."/>
        </authorList>
    </citation>
    <scope>NUCLEOTIDE SEQUENCE [LARGE SCALE GENOMIC DNA]</scope>
    <source>
        <strain evidence="1">SNU_AA5</strain>
        <tissue evidence="1">Soma without cirri and trophi</tissue>
    </source>
</reference>
<proteinExistence type="predicted"/>
<keyword evidence="2" id="KW-1185">Reference proteome</keyword>
<name>A0A6A4WDL1_AMPAM</name>
<dbReference type="OrthoDB" id="513595at2759"/>
<comment type="caution">
    <text evidence="1">The sequence shown here is derived from an EMBL/GenBank/DDBJ whole genome shotgun (WGS) entry which is preliminary data.</text>
</comment>
<dbReference type="Gene3D" id="3.40.50.1110">
    <property type="entry name" value="SGNH hydrolase"/>
    <property type="match status" value="1"/>
</dbReference>
<evidence type="ECO:0000313" key="2">
    <source>
        <dbReference type="Proteomes" id="UP000440578"/>
    </source>
</evidence>
<protein>
    <recommendedName>
        <fullName evidence="3">SGNH hydrolase-type esterase domain-containing protein</fullName>
    </recommendedName>
</protein>
<dbReference type="AlphaFoldDB" id="A0A6A4WDL1"/>
<dbReference type="InterPro" id="IPR036514">
    <property type="entry name" value="SGNH_hydro_sf"/>
</dbReference>
<dbReference type="SUPFAM" id="SSF52266">
    <property type="entry name" value="SGNH hydrolase"/>
    <property type="match status" value="1"/>
</dbReference>
<accession>A0A6A4WDL1</accession>
<organism evidence="1 2">
    <name type="scientific">Amphibalanus amphitrite</name>
    <name type="common">Striped barnacle</name>
    <name type="synonym">Balanus amphitrite</name>
    <dbReference type="NCBI Taxonomy" id="1232801"/>
    <lineage>
        <taxon>Eukaryota</taxon>
        <taxon>Metazoa</taxon>
        <taxon>Ecdysozoa</taxon>
        <taxon>Arthropoda</taxon>
        <taxon>Crustacea</taxon>
        <taxon>Multicrustacea</taxon>
        <taxon>Cirripedia</taxon>
        <taxon>Thoracica</taxon>
        <taxon>Thoracicalcarea</taxon>
        <taxon>Balanomorpha</taxon>
        <taxon>Balanoidea</taxon>
        <taxon>Balanidae</taxon>
        <taxon>Amphibalaninae</taxon>
        <taxon>Amphibalanus</taxon>
    </lineage>
</organism>